<keyword evidence="3" id="KW-1185">Reference proteome</keyword>
<dbReference type="EMBL" id="CAJNOQ010042811">
    <property type="protein sequence ID" value="CAF1628258.1"/>
    <property type="molecule type" value="Genomic_DNA"/>
</dbReference>
<dbReference type="Proteomes" id="UP000681722">
    <property type="component" value="Unassembled WGS sequence"/>
</dbReference>
<organism evidence="1 3">
    <name type="scientific">Didymodactylos carnosus</name>
    <dbReference type="NCBI Taxonomy" id="1234261"/>
    <lineage>
        <taxon>Eukaryota</taxon>
        <taxon>Metazoa</taxon>
        <taxon>Spiralia</taxon>
        <taxon>Gnathifera</taxon>
        <taxon>Rotifera</taxon>
        <taxon>Eurotatoria</taxon>
        <taxon>Bdelloidea</taxon>
        <taxon>Philodinida</taxon>
        <taxon>Philodinidae</taxon>
        <taxon>Didymodactylos</taxon>
    </lineage>
</organism>
<evidence type="ECO:0000313" key="1">
    <source>
        <dbReference type="EMBL" id="CAF1628258.1"/>
    </source>
</evidence>
<reference evidence="1" key="1">
    <citation type="submission" date="2021-02" db="EMBL/GenBank/DDBJ databases">
        <authorList>
            <person name="Nowell W R."/>
        </authorList>
    </citation>
    <scope>NUCLEOTIDE SEQUENCE</scope>
</reference>
<evidence type="ECO:0000313" key="2">
    <source>
        <dbReference type="EMBL" id="CAF4524607.1"/>
    </source>
</evidence>
<proteinExistence type="predicted"/>
<comment type="caution">
    <text evidence="1">The sequence shown here is derived from an EMBL/GenBank/DDBJ whole genome shotgun (WGS) entry which is preliminary data.</text>
</comment>
<protein>
    <submittedName>
        <fullName evidence="1">Uncharacterized protein</fullName>
    </submittedName>
</protein>
<name>A0A816CQI1_9BILA</name>
<evidence type="ECO:0000313" key="3">
    <source>
        <dbReference type="Proteomes" id="UP000663829"/>
    </source>
</evidence>
<accession>A0A816CQI1</accession>
<sequence length="315" mass="35984">SLLFVSALDDLACLPSPSIVYNILDSLLDIHEGICLYKIELLSALDQLSIEVITQWFNLLFLRENLSIALKMLHIIYDQLATQQVLPKWITPIICEILWRQFGLHNEEMNIYTDRILMMICVINKNRLPTPSGTIRAYLLSQDIPTESIHSSIFAVLISLYGGLAYSKTRRKTSVVFTARCIHRDSSLSSILIEYMNDTITNRVVKIQDLIEQCHKMFLIDSKEDVFDFAQAISHAYSRLLCAKGSFLDNTHDRTNYSLILINIPMPPTIDLSNITDWDEETLVRRLPFVCHVNSSTFIIETEELEAGDLQLLSA</sequence>
<dbReference type="EMBL" id="CAJOBC010110457">
    <property type="protein sequence ID" value="CAF4524607.1"/>
    <property type="molecule type" value="Genomic_DNA"/>
</dbReference>
<dbReference type="Proteomes" id="UP000663829">
    <property type="component" value="Unassembled WGS sequence"/>
</dbReference>
<feature type="non-terminal residue" evidence="1">
    <location>
        <position position="1"/>
    </location>
</feature>
<dbReference type="AlphaFoldDB" id="A0A816CQI1"/>
<gene>
    <name evidence="1" type="ORF">GPM918_LOCUS44191</name>
    <name evidence="2" type="ORF">SRO942_LOCUS45930</name>
</gene>